<name>A0A546XYK7_AGRTU</name>
<reference evidence="1 2" key="1">
    <citation type="journal article" date="2019" name="Appl. Microbiol. Biotechnol.">
        <title>Differential efficiency of wild type rhizogenic strains for rol gene transformation of plants.</title>
        <authorList>
            <person name="Desmet S."/>
            <person name="De Keyser E."/>
            <person name="Van Vaerenbergh J."/>
            <person name="Baeyen S."/>
            <person name="Van Huylenbroeck J."/>
            <person name="Geelen D."/>
            <person name="Dhooghe E."/>
        </authorList>
    </citation>
    <scope>NUCLEOTIDE SEQUENCE [LARGE SCALE GENOMIC DNA]</scope>
    <source>
        <strain evidence="1 2">MAFF210266</strain>
    </source>
</reference>
<protein>
    <submittedName>
        <fullName evidence="1">Uncharacterized protein</fullName>
    </submittedName>
</protein>
<dbReference type="EMBL" id="SGOE01000003">
    <property type="protein sequence ID" value="TRB05825.1"/>
    <property type="molecule type" value="Genomic_DNA"/>
</dbReference>
<dbReference type="RefSeq" id="WP_142856736.1">
    <property type="nucleotide sequence ID" value="NZ_SGOE01000003.1"/>
</dbReference>
<proteinExistence type="predicted"/>
<gene>
    <name evidence="1" type="ORF">EXN61_11355</name>
</gene>
<comment type="caution">
    <text evidence="1">The sequence shown here is derived from an EMBL/GenBank/DDBJ whole genome shotgun (WGS) entry which is preliminary data.</text>
</comment>
<evidence type="ECO:0000313" key="2">
    <source>
        <dbReference type="Proteomes" id="UP000317023"/>
    </source>
</evidence>
<dbReference type="AlphaFoldDB" id="A0A546XYK7"/>
<evidence type="ECO:0000313" key="1">
    <source>
        <dbReference type="EMBL" id="TRB05825.1"/>
    </source>
</evidence>
<organism evidence="1 2">
    <name type="scientific">Agrobacterium tumefaciens</name>
    <dbReference type="NCBI Taxonomy" id="358"/>
    <lineage>
        <taxon>Bacteria</taxon>
        <taxon>Pseudomonadati</taxon>
        <taxon>Pseudomonadota</taxon>
        <taxon>Alphaproteobacteria</taxon>
        <taxon>Hyphomicrobiales</taxon>
        <taxon>Rhizobiaceae</taxon>
        <taxon>Rhizobium/Agrobacterium group</taxon>
        <taxon>Agrobacterium</taxon>
        <taxon>Agrobacterium tumefaciens complex</taxon>
    </lineage>
</organism>
<sequence>MASQPTAYDLFKRDFDTQQIAEYLGISEAAALKSLTTERRAARNLETAYPSKTTPWPKGRVAYAGR</sequence>
<dbReference type="Proteomes" id="UP000317023">
    <property type="component" value="Unassembled WGS sequence"/>
</dbReference>
<accession>A0A546XYK7</accession>